<evidence type="ECO:0000256" key="2">
    <source>
        <dbReference type="ARBA" id="ARBA00022741"/>
    </source>
</evidence>
<proteinExistence type="predicted"/>
<name>A0A392S935_9FABA</name>
<comment type="caution">
    <text evidence="5">The sequence shown here is derived from an EMBL/GenBank/DDBJ whole genome shotgun (WGS) entry which is preliminary data.</text>
</comment>
<dbReference type="GO" id="GO:0000166">
    <property type="term" value="F:nucleotide binding"/>
    <property type="evidence" value="ECO:0007669"/>
    <property type="project" value="UniProtKB-KW"/>
</dbReference>
<dbReference type="CDD" id="cd14798">
    <property type="entry name" value="RX-CC_like"/>
    <property type="match status" value="1"/>
</dbReference>
<dbReference type="Gene3D" id="1.20.5.4130">
    <property type="match status" value="1"/>
</dbReference>
<dbReference type="InterPro" id="IPR038005">
    <property type="entry name" value="RX-like_CC"/>
</dbReference>
<keyword evidence="1" id="KW-0677">Repeat</keyword>
<protein>
    <submittedName>
        <fullName evidence="5">NBS-containing resistance-like protein</fullName>
    </submittedName>
</protein>
<feature type="non-terminal residue" evidence="5">
    <location>
        <position position="1"/>
    </location>
</feature>
<feature type="domain" description="Disease resistance N-terminal" evidence="4">
    <location>
        <begin position="14"/>
        <end position="71"/>
    </location>
</feature>
<evidence type="ECO:0000313" key="5">
    <source>
        <dbReference type="EMBL" id="MCI44366.1"/>
    </source>
</evidence>
<dbReference type="Proteomes" id="UP000265520">
    <property type="component" value="Unassembled WGS sequence"/>
</dbReference>
<evidence type="ECO:0000256" key="1">
    <source>
        <dbReference type="ARBA" id="ARBA00022737"/>
    </source>
</evidence>
<dbReference type="EMBL" id="LXQA010329710">
    <property type="protein sequence ID" value="MCI44366.1"/>
    <property type="molecule type" value="Genomic_DNA"/>
</dbReference>
<evidence type="ECO:0000256" key="3">
    <source>
        <dbReference type="ARBA" id="ARBA00022821"/>
    </source>
</evidence>
<dbReference type="InterPro" id="IPR041118">
    <property type="entry name" value="Rx_N"/>
</dbReference>
<reference evidence="5 6" key="1">
    <citation type="journal article" date="2018" name="Front. Plant Sci.">
        <title>Red Clover (Trifolium pratense) and Zigzag Clover (T. medium) - A Picture of Genomic Similarities and Differences.</title>
        <authorList>
            <person name="Dluhosova J."/>
            <person name="Istvanek J."/>
            <person name="Nedelnik J."/>
            <person name="Repkova J."/>
        </authorList>
    </citation>
    <scope>NUCLEOTIDE SEQUENCE [LARGE SCALE GENOMIC DNA]</scope>
    <source>
        <strain evidence="6">cv. 10/8</strain>
        <tissue evidence="5">Leaf</tissue>
    </source>
</reference>
<accession>A0A392S935</accession>
<evidence type="ECO:0000259" key="4">
    <source>
        <dbReference type="Pfam" id="PF18052"/>
    </source>
</evidence>
<keyword evidence="2" id="KW-0547">Nucleotide-binding</keyword>
<keyword evidence="6" id="KW-1185">Reference proteome</keyword>
<evidence type="ECO:0000313" key="6">
    <source>
        <dbReference type="Proteomes" id="UP000265520"/>
    </source>
</evidence>
<dbReference type="AlphaFoldDB" id="A0A392S935"/>
<organism evidence="5 6">
    <name type="scientific">Trifolium medium</name>
    <dbReference type="NCBI Taxonomy" id="97028"/>
    <lineage>
        <taxon>Eukaryota</taxon>
        <taxon>Viridiplantae</taxon>
        <taxon>Streptophyta</taxon>
        <taxon>Embryophyta</taxon>
        <taxon>Tracheophyta</taxon>
        <taxon>Spermatophyta</taxon>
        <taxon>Magnoliopsida</taxon>
        <taxon>eudicotyledons</taxon>
        <taxon>Gunneridae</taxon>
        <taxon>Pentapetalae</taxon>
        <taxon>rosids</taxon>
        <taxon>fabids</taxon>
        <taxon>Fabales</taxon>
        <taxon>Fabaceae</taxon>
        <taxon>Papilionoideae</taxon>
        <taxon>50 kb inversion clade</taxon>
        <taxon>NPAAA clade</taxon>
        <taxon>Hologalegina</taxon>
        <taxon>IRL clade</taxon>
        <taxon>Trifolieae</taxon>
        <taxon>Trifolium</taxon>
    </lineage>
</organism>
<keyword evidence="3" id="KW-0611">Plant defense</keyword>
<dbReference type="Pfam" id="PF18052">
    <property type="entry name" value="Rx_N"/>
    <property type="match status" value="1"/>
</dbReference>
<dbReference type="GO" id="GO:0006952">
    <property type="term" value="P:defense response"/>
    <property type="evidence" value="ECO:0007669"/>
    <property type="project" value="UniProtKB-KW"/>
</dbReference>
<sequence>GRVIYITGLGVTADIKDELETIQGFLKDADKRTEGDNTSEGVKTWVKQVKEVSFRIEDIIDDYLIQMIQQCRVPGCASLLHKLKTMIPHRQVICSWDLGKK</sequence>